<proteinExistence type="predicted"/>
<accession>A0ABD0J5T9</accession>
<dbReference type="Proteomes" id="UP001519460">
    <property type="component" value="Unassembled WGS sequence"/>
</dbReference>
<feature type="compositionally biased region" description="Basic and acidic residues" evidence="1">
    <location>
        <begin position="29"/>
        <end position="39"/>
    </location>
</feature>
<sequence length="80" mass="9035">SNTRPSNIALYGGYNKNQTFLETVSACRETPERGEEKSLKKMKIRSLKTVSASKLPGEKSETKRKHPDEENLSFPQNPPE</sequence>
<dbReference type="EMBL" id="JACVVK020000621">
    <property type="protein sequence ID" value="KAK7462512.1"/>
    <property type="molecule type" value="Genomic_DNA"/>
</dbReference>
<dbReference type="AlphaFoldDB" id="A0ABD0J5T9"/>
<feature type="compositionally biased region" description="Basic and acidic residues" evidence="1">
    <location>
        <begin position="56"/>
        <end position="69"/>
    </location>
</feature>
<feature type="non-terminal residue" evidence="2">
    <location>
        <position position="1"/>
    </location>
</feature>
<evidence type="ECO:0000313" key="2">
    <source>
        <dbReference type="EMBL" id="KAK7462512.1"/>
    </source>
</evidence>
<organism evidence="2 3">
    <name type="scientific">Batillaria attramentaria</name>
    <dbReference type="NCBI Taxonomy" id="370345"/>
    <lineage>
        <taxon>Eukaryota</taxon>
        <taxon>Metazoa</taxon>
        <taxon>Spiralia</taxon>
        <taxon>Lophotrochozoa</taxon>
        <taxon>Mollusca</taxon>
        <taxon>Gastropoda</taxon>
        <taxon>Caenogastropoda</taxon>
        <taxon>Sorbeoconcha</taxon>
        <taxon>Cerithioidea</taxon>
        <taxon>Batillariidae</taxon>
        <taxon>Batillaria</taxon>
    </lineage>
</organism>
<gene>
    <name evidence="2" type="ORF">BaRGS_00038448</name>
</gene>
<evidence type="ECO:0000256" key="1">
    <source>
        <dbReference type="SAM" id="MobiDB-lite"/>
    </source>
</evidence>
<evidence type="ECO:0000313" key="3">
    <source>
        <dbReference type="Proteomes" id="UP001519460"/>
    </source>
</evidence>
<feature type="region of interest" description="Disordered" evidence="1">
    <location>
        <begin position="26"/>
        <end position="80"/>
    </location>
</feature>
<reference evidence="2 3" key="1">
    <citation type="journal article" date="2023" name="Sci. Data">
        <title>Genome assembly of the Korean intertidal mud-creeper Batillaria attramentaria.</title>
        <authorList>
            <person name="Patra A.K."/>
            <person name="Ho P.T."/>
            <person name="Jun S."/>
            <person name="Lee S.J."/>
            <person name="Kim Y."/>
            <person name="Won Y.J."/>
        </authorList>
    </citation>
    <scope>NUCLEOTIDE SEQUENCE [LARGE SCALE GENOMIC DNA]</scope>
    <source>
        <strain evidence="2">Wonlab-2016</strain>
    </source>
</reference>
<protein>
    <submittedName>
        <fullName evidence="2">Uncharacterized protein</fullName>
    </submittedName>
</protein>
<keyword evidence="3" id="KW-1185">Reference proteome</keyword>
<name>A0ABD0J5T9_9CAEN</name>
<comment type="caution">
    <text evidence="2">The sequence shown here is derived from an EMBL/GenBank/DDBJ whole genome shotgun (WGS) entry which is preliminary data.</text>
</comment>